<proteinExistence type="predicted"/>
<protein>
    <submittedName>
        <fullName evidence="1">Uncharacterized protein</fullName>
    </submittedName>
</protein>
<keyword evidence="2" id="KW-1185">Reference proteome</keyword>
<evidence type="ECO:0000313" key="2">
    <source>
        <dbReference type="Proteomes" id="UP001218188"/>
    </source>
</evidence>
<organism evidence="1 2">
    <name type="scientific">Mycena alexandri</name>
    <dbReference type="NCBI Taxonomy" id="1745969"/>
    <lineage>
        <taxon>Eukaryota</taxon>
        <taxon>Fungi</taxon>
        <taxon>Dikarya</taxon>
        <taxon>Basidiomycota</taxon>
        <taxon>Agaricomycotina</taxon>
        <taxon>Agaricomycetes</taxon>
        <taxon>Agaricomycetidae</taxon>
        <taxon>Agaricales</taxon>
        <taxon>Marasmiineae</taxon>
        <taxon>Mycenaceae</taxon>
        <taxon>Mycena</taxon>
    </lineage>
</organism>
<evidence type="ECO:0000313" key="1">
    <source>
        <dbReference type="EMBL" id="KAJ7017207.1"/>
    </source>
</evidence>
<comment type="caution">
    <text evidence="1">The sequence shown here is derived from an EMBL/GenBank/DDBJ whole genome shotgun (WGS) entry which is preliminary data.</text>
</comment>
<sequence>MAKPSDRSPFRKSISGLVQTVLPTFSGVTSKAILSIRLRSPLLQSFCSCPAGGAFSSRRLQDIRFSCGILQTSGKNRISHLFRGNGKAGRTWLAARREGRCKDWDDDILGGCATTPSRALSLIRCYHSRGGIQVRKRFIRPKSEHRKYVPADSNLALPSITKSPSITSHEPKDMTPALEGRIGTKRLQPIALAPPRNAMNTVGRLREDMRMGTRICISSVFDVLQDAQTANRFLMWDRYTPPSLSLPCPLSSSFPPPLPILLAKLRF</sequence>
<dbReference type="Proteomes" id="UP001218188">
    <property type="component" value="Unassembled WGS sequence"/>
</dbReference>
<dbReference type="EMBL" id="JARJCM010000425">
    <property type="protein sequence ID" value="KAJ7017207.1"/>
    <property type="molecule type" value="Genomic_DNA"/>
</dbReference>
<gene>
    <name evidence="1" type="ORF">C8F04DRAFT_1244297</name>
</gene>
<accession>A0AAD6RY59</accession>
<dbReference type="AlphaFoldDB" id="A0AAD6RY59"/>
<reference evidence="1" key="1">
    <citation type="submission" date="2023-03" db="EMBL/GenBank/DDBJ databases">
        <title>Massive genome expansion in bonnet fungi (Mycena s.s.) driven by repeated elements and novel gene families across ecological guilds.</title>
        <authorList>
            <consortium name="Lawrence Berkeley National Laboratory"/>
            <person name="Harder C.B."/>
            <person name="Miyauchi S."/>
            <person name="Viragh M."/>
            <person name="Kuo A."/>
            <person name="Thoen E."/>
            <person name="Andreopoulos B."/>
            <person name="Lu D."/>
            <person name="Skrede I."/>
            <person name="Drula E."/>
            <person name="Henrissat B."/>
            <person name="Morin E."/>
            <person name="Kohler A."/>
            <person name="Barry K."/>
            <person name="LaButti K."/>
            <person name="Morin E."/>
            <person name="Salamov A."/>
            <person name="Lipzen A."/>
            <person name="Mereny Z."/>
            <person name="Hegedus B."/>
            <person name="Baldrian P."/>
            <person name="Stursova M."/>
            <person name="Weitz H."/>
            <person name="Taylor A."/>
            <person name="Grigoriev I.V."/>
            <person name="Nagy L.G."/>
            <person name="Martin F."/>
            <person name="Kauserud H."/>
        </authorList>
    </citation>
    <scope>NUCLEOTIDE SEQUENCE</scope>
    <source>
        <strain evidence="1">CBHHK200</strain>
    </source>
</reference>
<name>A0AAD6RY59_9AGAR</name>